<name>A0ABU6VJT8_9FABA</name>
<proteinExistence type="predicted"/>
<dbReference type="Proteomes" id="UP001341840">
    <property type="component" value="Unassembled WGS sequence"/>
</dbReference>
<evidence type="ECO:0000313" key="2">
    <source>
        <dbReference type="Proteomes" id="UP001341840"/>
    </source>
</evidence>
<evidence type="ECO:0008006" key="3">
    <source>
        <dbReference type="Google" id="ProtNLM"/>
    </source>
</evidence>
<protein>
    <recommendedName>
        <fullName evidence="3">DUF4283 domain-containing protein</fullName>
    </recommendedName>
</protein>
<accession>A0ABU6VJT8</accession>
<comment type="caution">
    <text evidence="1">The sequence shown here is derived from an EMBL/GenBank/DDBJ whole genome shotgun (WGS) entry which is preliminary data.</text>
</comment>
<gene>
    <name evidence="1" type="ORF">PIB30_050073</name>
</gene>
<sequence length="355" mass="41163">AVKAITTINGTTWDDAKLYATMSRSKSDGTSERTSNTYVKQQGQKHGIVKKWVAVESKNRMETNGKTNDKQAEHSYSCCTSMKSRTQEVEAIWCDEQKQRLRRSLLRVSVKPIEFRKVMYKLLEEWKGPGGIECRDVGPFKCLLTFDTTETRDAALEDDLLLSVFDEVRPHWETFWSLSRRVWIDIMGLPIGLRSNENLNRIAKLWGKLVRLDDRTKGSKSFSTARILVDCYQWERVHEWVSMRIEDKQFDVFVKEFDLEVYSVQSHPDLGSESLMSLDALNTTSVEEVKELKTWAWTQCFSKPILRRLGADRIKPQIMKRVVGHLNQTMDLQLDMNMGLQHLARTRRVLAHALN</sequence>
<keyword evidence="2" id="KW-1185">Reference proteome</keyword>
<organism evidence="1 2">
    <name type="scientific">Stylosanthes scabra</name>
    <dbReference type="NCBI Taxonomy" id="79078"/>
    <lineage>
        <taxon>Eukaryota</taxon>
        <taxon>Viridiplantae</taxon>
        <taxon>Streptophyta</taxon>
        <taxon>Embryophyta</taxon>
        <taxon>Tracheophyta</taxon>
        <taxon>Spermatophyta</taxon>
        <taxon>Magnoliopsida</taxon>
        <taxon>eudicotyledons</taxon>
        <taxon>Gunneridae</taxon>
        <taxon>Pentapetalae</taxon>
        <taxon>rosids</taxon>
        <taxon>fabids</taxon>
        <taxon>Fabales</taxon>
        <taxon>Fabaceae</taxon>
        <taxon>Papilionoideae</taxon>
        <taxon>50 kb inversion clade</taxon>
        <taxon>dalbergioids sensu lato</taxon>
        <taxon>Dalbergieae</taxon>
        <taxon>Pterocarpus clade</taxon>
        <taxon>Stylosanthes</taxon>
    </lineage>
</organism>
<feature type="non-terminal residue" evidence="1">
    <location>
        <position position="1"/>
    </location>
</feature>
<dbReference type="EMBL" id="JASCZI010151376">
    <property type="protein sequence ID" value="MED6172433.1"/>
    <property type="molecule type" value="Genomic_DNA"/>
</dbReference>
<reference evidence="1 2" key="1">
    <citation type="journal article" date="2023" name="Plants (Basel)">
        <title>Bridging the Gap: Combining Genomics and Transcriptomics Approaches to Understand Stylosanthes scabra, an Orphan Legume from the Brazilian Caatinga.</title>
        <authorList>
            <person name="Ferreira-Neto J.R.C."/>
            <person name="da Silva M.D."/>
            <person name="Binneck E."/>
            <person name="de Melo N.F."/>
            <person name="da Silva R.H."/>
            <person name="de Melo A.L.T.M."/>
            <person name="Pandolfi V."/>
            <person name="Bustamante F.O."/>
            <person name="Brasileiro-Vidal A.C."/>
            <person name="Benko-Iseppon A.M."/>
        </authorList>
    </citation>
    <scope>NUCLEOTIDE SEQUENCE [LARGE SCALE GENOMIC DNA]</scope>
    <source>
        <tissue evidence="1">Leaves</tissue>
    </source>
</reference>
<evidence type="ECO:0000313" key="1">
    <source>
        <dbReference type="EMBL" id="MED6172433.1"/>
    </source>
</evidence>